<dbReference type="InterPro" id="IPR001138">
    <property type="entry name" value="Zn2Cys6_DnaBD"/>
</dbReference>
<keyword evidence="2" id="KW-0479">Metal-binding</keyword>
<gene>
    <name evidence="6" type="ORF">J7T54_008429</name>
</gene>
<dbReference type="OrthoDB" id="3989227at2759"/>
<dbReference type="AlphaFoldDB" id="A0A9P9Y381"/>
<comment type="subcellular location">
    <subcellularLocation>
        <location evidence="1">Nucleus</location>
    </subcellularLocation>
</comment>
<feature type="region of interest" description="Disordered" evidence="4">
    <location>
        <begin position="144"/>
        <end position="205"/>
    </location>
</feature>
<dbReference type="PROSITE" id="PS50048">
    <property type="entry name" value="ZN2_CY6_FUNGAL_2"/>
    <property type="match status" value="1"/>
</dbReference>
<feature type="compositionally biased region" description="Acidic residues" evidence="4">
    <location>
        <begin position="250"/>
        <end position="265"/>
    </location>
</feature>
<dbReference type="SMART" id="SM00066">
    <property type="entry name" value="GAL4"/>
    <property type="match status" value="1"/>
</dbReference>
<dbReference type="InterPro" id="IPR050613">
    <property type="entry name" value="Sec_Metabolite_Reg"/>
</dbReference>
<dbReference type="SUPFAM" id="SSF57701">
    <property type="entry name" value="Zn2/Cys6 DNA-binding domain"/>
    <property type="match status" value="1"/>
</dbReference>
<dbReference type="PROSITE" id="PS00463">
    <property type="entry name" value="ZN2_CY6_FUNGAL_1"/>
    <property type="match status" value="1"/>
</dbReference>
<dbReference type="Proteomes" id="UP001055219">
    <property type="component" value="Unassembled WGS sequence"/>
</dbReference>
<feature type="region of interest" description="Disordered" evidence="4">
    <location>
        <begin position="99"/>
        <end position="128"/>
    </location>
</feature>
<organism evidence="6 7">
    <name type="scientific">Emericellopsis cladophorae</name>
    <dbReference type="NCBI Taxonomy" id="2686198"/>
    <lineage>
        <taxon>Eukaryota</taxon>
        <taxon>Fungi</taxon>
        <taxon>Dikarya</taxon>
        <taxon>Ascomycota</taxon>
        <taxon>Pezizomycotina</taxon>
        <taxon>Sordariomycetes</taxon>
        <taxon>Hypocreomycetidae</taxon>
        <taxon>Hypocreales</taxon>
        <taxon>Bionectriaceae</taxon>
        <taxon>Emericellopsis</taxon>
    </lineage>
</organism>
<dbReference type="SUPFAM" id="SSF51735">
    <property type="entry name" value="NAD(P)-binding Rossmann-fold domains"/>
    <property type="match status" value="1"/>
</dbReference>
<dbReference type="GO" id="GO:0008270">
    <property type="term" value="F:zinc ion binding"/>
    <property type="evidence" value="ECO:0007669"/>
    <property type="project" value="InterPro"/>
</dbReference>
<accession>A0A9P9Y381</accession>
<feature type="region of interest" description="Disordered" evidence="4">
    <location>
        <begin position="1"/>
        <end position="67"/>
    </location>
</feature>
<dbReference type="Pfam" id="PF00172">
    <property type="entry name" value="Zn_clus"/>
    <property type="match status" value="1"/>
</dbReference>
<dbReference type="Pfam" id="PF00106">
    <property type="entry name" value="adh_short"/>
    <property type="match status" value="1"/>
</dbReference>
<dbReference type="PRINTS" id="PR00081">
    <property type="entry name" value="GDHRDH"/>
</dbReference>
<feature type="compositionally biased region" description="Polar residues" evidence="4">
    <location>
        <begin position="37"/>
        <end position="47"/>
    </location>
</feature>
<dbReference type="Gene3D" id="4.10.240.10">
    <property type="entry name" value="Zn(2)-C6 fungal-type DNA-binding domain"/>
    <property type="match status" value="1"/>
</dbReference>
<evidence type="ECO:0000313" key="7">
    <source>
        <dbReference type="Proteomes" id="UP001055219"/>
    </source>
</evidence>
<feature type="domain" description="Zn(2)-C6 fungal-type" evidence="5">
    <location>
        <begin position="69"/>
        <end position="98"/>
    </location>
</feature>
<dbReference type="PANTHER" id="PTHR31001">
    <property type="entry name" value="UNCHARACTERIZED TRANSCRIPTIONAL REGULATORY PROTEIN"/>
    <property type="match status" value="1"/>
</dbReference>
<dbReference type="Pfam" id="PF04082">
    <property type="entry name" value="Fungal_trans"/>
    <property type="match status" value="1"/>
</dbReference>
<evidence type="ECO:0000259" key="5">
    <source>
        <dbReference type="PROSITE" id="PS50048"/>
    </source>
</evidence>
<dbReference type="InterPro" id="IPR007219">
    <property type="entry name" value="XnlR_reg_dom"/>
</dbReference>
<dbReference type="InterPro" id="IPR036291">
    <property type="entry name" value="NAD(P)-bd_dom_sf"/>
</dbReference>
<feature type="compositionally biased region" description="Polar residues" evidence="4">
    <location>
        <begin position="1"/>
        <end position="29"/>
    </location>
</feature>
<dbReference type="Gene3D" id="3.40.50.720">
    <property type="entry name" value="NAD(P)-binding Rossmann-like Domain"/>
    <property type="match status" value="1"/>
</dbReference>
<reference evidence="6" key="2">
    <citation type="submission" date="2022-07" db="EMBL/GenBank/DDBJ databases">
        <authorList>
            <person name="Goncalves M.F.M."/>
            <person name="Hilario S."/>
            <person name="Van De Peer Y."/>
            <person name="Esteves A.C."/>
            <person name="Alves A."/>
        </authorList>
    </citation>
    <scope>NUCLEOTIDE SEQUENCE</scope>
    <source>
        <strain evidence="6">MUM 19.33</strain>
    </source>
</reference>
<dbReference type="InterPro" id="IPR036864">
    <property type="entry name" value="Zn2-C6_fun-type_DNA-bd_sf"/>
</dbReference>
<proteinExistence type="predicted"/>
<dbReference type="RefSeq" id="XP_051363199.1">
    <property type="nucleotide sequence ID" value="XM_051505466.1"/>
</dbReference>
<dbReference type="CDD" id="cd12148">
    <property type="entry name" value="fungal_TF_MHR"/>
    <property type="match status" value="1"/>
</dbReference>
<name>A0A9P9Y381_9HYPO</name>
<dbReference type="CDD" id="cd00067">
    <property type="entry name" value="GAL4"/>
    <property type="match status" value="1"/>
</dbReference>
<evidence type="ECO:0000313" key="6">
    <source>
        <dbReference type="EMBL" id="KAI6782343.1"/>
    </source>
</evidence>
<dbReference type="InterPro" id="IPR002347">
    <property type="entry name" value="SDR_fam"/>
</dbReference>
<sequence length="1200" mass="132779">MSYQHAAPSVSTDDNNPSNGTAQPQNATANPPGGRQSGNVTVYQTSGPDAYMDPIAASDGSGAALNPRSCVTCRRRKVRCDKQMPCSNCRRALIPCVFPAPGRAPRQPKPRDPNAAPKTATSQREVELTKRLRKLEGIVEELSGQIEVESGGKGPSSAGSPNSPGHPPVRRSTAPGLNPAAVVSNTVGPEGDNQIENSIDGPKKDISHRLGRLVLNDHKGNTRYVSNLFWSKLNDELDSLRKDTRRLSDGDVDETDYEDNPDDSPDGTQGQLTSDDHQAFIFGYKAADVDLLTCHPPASHAPHLWATYQDRVEPILKILHVPTMDEIMNVARQTPERLSRGHEALVFAVYFSAVVAMEPGELLAEFNADKETLLRQYRFALEVALARANFLFTTELAVLQAFTLFLIVVRSVDDSRFCWTLTGLVIRIAQGMGIHRDGSQFDMTPFETEMRRRVWWAILILDLRSAEEIGSDLVITENAFDTKMPTSINDVDICPETKEMPRAREGRSDTAVALGRYEILTMSRRFIGELPVKAIQTNLAEKERVLIEAYERVEQRFINRFVDQNDPLWFLASMIARIIVSKMCLNLYQATVFAGNDSGVPAQDTIRDRVFIAAIEVVEIGNRLLSDERCGRFRWLFATYTNWHAIAFNLIELGRRPWSALLERSWEAVRMKDRDPAELAKHSGHAVIFLPLRKLFFRARRHREAELLRLRSDPEAARLLDFAERTNPAIARFGPTPGNERRMDEVRLRWWDLVTVRPNNAQTSRTTNTSTMGMPLAQDANNTMDMSMAPQASGAPGYQNAAAMELLDDIMAQPNPNLATLWALGGDCSQPNNLSLPSATDTPQQHVIQTGESALRRQAIALQARAASQGLGVSQDHYPPQNMWDEAWDALGPYQPSLDQGIGPSEDLDMLDGDFDWTQWTSTLATYDMGGMQVTMNELDNKSILITGASMGIGAAIARQSRRLFADSHPVLTITDKARRLVLASPLQDCHLRHRCARLCRCQRRCVSAVKELGTIDILINNAGLASGAPSLFPHLTIEQVMQMNGTNVSGYMFAAQLSSNAGGMYEAKCGSILNVTSTTALEVPPFPGESVYHANKALQEGFTNALRVELTGADIRVLALRPGVVDTQFDRQRVGYDEQMNDEFMEGYESLVPEDLGPAVGYMLKSPAGVSVKAVDVVPSARRSPASFDRTGNDRNERR</sequence>
<evidence type="ECO:0000256" key="1">
    <source>
        <dbReference type="ARBA" id="ARBA00004123"/>
    </source>
</evidence>
<feature type="region of interest" description="Disordered" evidence="4">
    <location>
        <begin position="247"/>
        <end position="273"/>
    </location>
</feature>
<protein>
    <submittedName>
        <fullName evidence="6">Transcriptional regulatory protein-like protein</fullName>
    </submittedName>
</protein>
<keyword evidence="3" id="KW-0539">Nucleus</keyword>
<dbReference type="GO" id="GO:0000981">
    <property type="term" value="F:DNA-binding transcription factor activity, RNA polymerase II-specific"/>
    <property type="evidence" value="ECO:0007669"/>
    <property type="project" value="InterPro"/>
</dbReference>
<dbReference type="SMART" id="SM00906">
    <property type="entry name" value="Fungal_trans"/>
    <property type="match status" value="1"/>
</dbReference>
<evidence type="ECO:0000256" key="3">
    <source>
        <dbReference type="ARBA" id="ARBA00023242"/>
    </source>
</evidence>
<dbReference type="GeneID" id="75834900"/>
<dbReference type="PRINTS" id="PR00080">
    <property type="entry name" value="SDRFAMILY"/>
</dbReference>
<reference evidence="6" key="1">
    <citation type="journal article" date="2021" name="J Fungi (Basel)">
        <title>Genomic and Metabolomic Analyses of the Marine Fungus Emericellopsis cladophorae: Insights into Saltwater Adaptability Mechanisms and Its Biosynthetic Potential.</title>
        <authorList>
            <person name="Goncalves M.F.M."/>
            <person name="Hilario S."/>
            <person name="Van de Peer Y."/>
            <person name="Esteves A.C."/>
            <person name="Alves A."/>
        </authorList>
    </citation>
    <scope>NUCLEOTIDE SEQUENCE</scope>
    <source>
        <strain evidence="6">MUM 19.33</strain>
    </source>
</reference>
<keyword evidence="7" id="KW-1185">Reference proteome</keyword>
<evidence type="ECO:0000256" key="4">
    <source>
        <dbReference type="SAM" id="MobiDB-lite"/>
    </source>
</evidence>
<dbReference type="GO" id="GO:0006351">
    <property type="term" value="P:DNA-templated transcription"/>
    <property type="evidence" value="ECO:0007669"/>
    <property type="project" value="InterPro"/>
</dbReference>
<dbReference type="EMBL" id="JAGIXG020000014">
    <property type="protein sequence ID" value="KAI6782343.1"/>
    <property type="molecule type" value="Genomic_DNA"/>
</dbReference>
<comment type="caution">
    <text evidence="6">The sequence shown here is derived from an EMBL/GenBank/DDBJ whole genome shotgun (WGS) entry which is preliminary data.</text>
</comment>
<dbReference type="PANTHER" id="PTHR31001:SF50">
    <property type="entry name" value="ZN(II)2CYS6 TRANSCRIPTION FACTOR (EUROFUNG)"/>
    <property type="match status" value="1"/>
</dbReference>
<evidence type="ECO:0000256" key="2">
    <source>
        <dbReference type="ARBA" id="ARBA00022723"/>
    </source>
</evidence>
<dbReference type="GO" id="GO:0005634">
    <property type="term" value="C:nucleus"/>
    <property type="evidence" value="ECO:0007669"/>
    <property type="project" value="UniProtKB-SubCell"/>
</dbReference>
<dbReference type="GO" id="GO:0003677">
    <property type="term" value="F:DNA binding"/>
    <property type="evidence" value="ECO:0007669"/>
    <property type="project" value="InterPro"/>
</dbReference>